<proteinExistence type="inferred from homology"/>
<dbReference type="PANTHER" id="PTHR23260">
    <property type="entry name" value="KERATIN ASSOCIATED PROTEIN 3-3-RELATED"/>
    <property type="match status" value="1"/>
</dbReference>
<gene>
    <name evidence="7" type="primary">LOC112820803</name>
</gene>
<keyword evidence="6" id="KW-1185">Reference proteome</keyword>
<accession>A0A3Q7NQI8</accession>
<evidence type="ECO:0000313" key="6">
    <source>
        <dbReference type="Proteomes" id="UP000286641"/>
    </source>
</evidence>
<dbReference type="InParanoid" id="A0A3Q7NQI8"/>
<comment type="function">
    <text evidence="5">In the hair cortex, hair keratin intermediate filaments are embedded in an interfilamentous matrix, consisting of hair keratin-associated proteins (KRTAP), which are essential for the formation of a rigid and resistant hair shaft through their extensive disulfide bond cross-linking with abundant cysteine residues of hair keratins. The matrix proteins include the high-sulfur and high-glycine-tyrosine keratins.</text>
</comment>
<dbReference type="Proteomes" id="UP000286641">
    <property type="component" value="Unplaced"/>
</dbReference>
<organism evidence="6 7">
    <name type="scientific">Callorhinus ursinus</name>
    <name type="common">Northern fur seal</name>
    <dbReference type="NCBI Taxonomy" id="34884"/>
    <lineage>
        <taxon>Eukaryota</taxon>
        <taxon>Metazoa</taxon>
        <taxon>Chordata</taxon>
        <taxon>Craniata</taxon>
        <taxon>Vertebrata</taxon>
        <taxon>Euteleostomi</taxon>
        <taxon>Mammalia</taxon>
        <taxon>Eutheria</taxon>
        <taxon>Laurasiatheria</taxon>
        <taxon>Carnivora</taxon>
        <taxon>Caniformia</taxon>
        <taxon>Pinnipedia</taxon>
        <taxon>Otariidae</taxon>
        <taxon>Callorhinus</taxon>
    </lineage>
</organism>
<dbReference type="PANTHER" id="PTHR23260:SF7">
    <property type="entry name" value="KERATIN-ASSOCIATED PROTEIN 26-1"/>
    <property type="match status" value="1"/>
</dbReference>
<comment type="similarity">
    <text evidence="4 5">Belongs to the PMG family.</text>
</comment>
<dbReference type="InterPro" id="IPR007951">
    <property type="entry name" value="KRTAP_PMG"/>
</dbReference>
<dbReference type="AlphaFoldDB" id="A0A3Q7NQI8"/>
<evidence type="ECO:0000256" key="5">
    <source>
        <dbReference type="RuleBase" id="RU369044"/>
    </source>
</evidence>
<keyword evidence="3 5" id="KW-0416">Keratin</keyword>
<sequence length="183" mass="19401">MSCHNCSANYSLGSLRSPCHIPLTSSIALCSTGMSCGDVLCLPSNCQDHLQPLDNCQESCSEPTSRQPAHCDPSNCETSCCPSTTYYVSRPCHGTSFLPAASYISGSCLPIFYRPLSYVSSSSRPLSLLTYGCRPVGFLPCGPQPLSIVPSSLRPLHPVFAGCQPLSHVFSTCRPSCSALGGQ</sequence>
<dbReference type="CTD" id="388818"/>
<dbReference type="GO" id="GO:0005829">
    <property type="term" value="C:cytosol"/>
    <property type="evidence" value="ECO:0007669"/>
    <property type="project" value="UniProtKB-ARBA"/>
</dbReference>
<keyword evidence="2" id="KW-0677">Repeat</keyword>
<evidence type="ECO:0000256" key="2">
    <source>
        <dbReference type="ARBA" id="ARBA00022737"/>
    </source>
</evidence>
<dbReference type="GO" id="GO:0005198">
    <property type="term" value="F:structural molecule activity"/>
    <property type="evidence" value="ECO:0007669"/>
    <property type="project" value="InterPro"/>
</dbReference>
<comment type="subunit">
    <text evidence="1 5">Interacts with hair keratins.</text>
</comment>
<dbReference type="InterPro" id="IPR007659">
    <property type="entry name" value="Keratin_matx"/>
</dbReference>
<reference key="1">
    <citation type="submission" date="2019-01" db="UniProtKB">
        <authorList>
            <consortium name="RefSeq"/>
        </authorList>
    </citation>
    <scope>IDENTIFICATION</scope>
</reference>
<evidence type="ECO:0000313" key="7">
    <source>
        <dbReference type="RefSeq" id="XP_025723588.1"/>
    </source>
</evidence>
<evidence type="ECO:0000256" key="1">
    <source>
        <dbReference type="ARBA" id="ARBA00011662"/>
    </source>
</evidence>
<reference evidence="7" key="2">
    <citation type="submission" date="2025-08" db="UniProtKB">
        <authorList>
            <consortium name="RefSeq"/>
        </authorList>
    </citation>
    <scope>IDENTIFICATION</scope>
    <source>
        <tissue evidence="7">Blood</tissue>
    </source>
</reference>
<dbReference type="GO" id="GO:0045095">
    <property type="term" value="C:keratin filament"/>
    <property type="evidence" value="ECO:0007669"/>
    <property type="project" value="UniProtKB-UniRule"/>
</dbReference>
<dbReference type="Pfam" id="PF05287">
    <property type="entry name" value="PMG"/>
    <property type="match status" value="1"/>
</dbReference>
<protein>
    <recommendedName>
        <fullName evidence="5">Keratin-associated protein</fullName>
    </recommendedName>
</protein>
<evidence type="ECO:0000256" key="3">
    <source>
        <dbReference type="ARBA" id="ARBA00022744"/>
    </source>
</evidence>
<dbReference type="RefSeq" id="XP_025723588.1">
    <property type="nucleotide sequence ID" value="XM_025867803.1"/>
</dbReference>
<name>A0A3Q7NQI8_CALUR</name>
<evidence type="ECO:0000256" key="4">
    <source>
        <dbReference type="ARBA" id="ARBA00034495"/>
    </source>
</evidence>